<evidence type="ECO:0000256" key="1">
    <source>
        <dbReference type="SAM" id="Coils"/>
    </source>
</evidence>
<feature type="coiled-coil region" evidence="1">
    <location>
        <begin position="359"/>
        <end position="424"/>
    </location>
</feature>
<evidence type="ECO:0000256" key="2">
    <source>
        <dbReference type="SAM" id="Phobius"/>
    </source>
</evidence>
<proteinExistence type="predicted"/>
<evidence type="ECO:0000313" key="3">
    <source>
        <dbReference type="EMBL" id="GGC30060.1"/>
    </source>
</evidence>
<dbReference type="RefSeq" id="WP_188750696.1">
    <property type="nucleotide sequence ID" value="NZ_BMIK01000006.1"/>
</dbReference>
<dbReference type="InterPro" id="IPR027417">
    <property type="entry name" value="P-loop_NTPase"/>
</dbReference>
<dbReference type="Gene3D" id="3.40.50.300">
    <property type="entry name" value="P-loop containing nucleotide triphosphate hydrolases"/>
    <property type="match status" value="1"/>
</dbReference>
<dbReference type="SUPFAM" id="SSF52540">
    <property type="entry name" value="P-loop containing nucleoside triphosphate hydrolases"/>
    <property type="match status" value="1"/>
</dbReference>
<name>A0ABQ1LUN0_9SPHI</name>
<organism evidence="3 4">
    <name type="scientific">Parapedobacter defluvii</name>
    <dbReference type="NCBI Taxonomy" id="2045106"/>
    <lineage>
        <taxon>Bacteria</taxon>
        <taxon>Pseudomonadati</taxon>
        <taxon>Bacteroidota</taxon>
        <taxon>Sphingobacteriia</taxon>
        <taxon>Sphingobacteriales</taxon>
        <taxon>Sphingobacteriaceae</taxon>
        <taxon>Parapedobacter</taxon>
    </lineage>
</organism>
<keyword evidence="3" id="KW-0808">Transferase</keyword>
<gene>
    <name evidence="3" type="ORF">GCM10011386_22610</name>
</gene>
<protein>
    <submittedName>
        <fullName evidence="3">Tyrosine protein kinase</fullName>
    </submittedName>
</protein>
<comment type="caution">
    <text evidence="3">The sequence shown here is derived from an EMBL/GenBank/DDBJ whole genome shotgun (WGS) entry which is preliminary data.</text>
</comment>
<accession>A0ABQ1LUN0</accession>
<dbReference type="InterPro" id="IPR050445">
    <property type="entry name" value="Bact_polysacc_biosynth/exp"/>
</dbReference>
<dbReference type="Proteomes" id="UP000597338">
    <property type="component" value="Unassembled WGS sequence"/>
</dbReference>
<keyword evidence="3" id="KW-0418">Kinase</keyword>
<keyword evidence="2" id="KW-0472">Membrane</keyword>
<keyword evidence="2" id="KW-0812">Transmembrane</keyword>
<keyword evidence="4" id="KW-1185">Reference proteome</keyword>
<keyword evidence="1" id="KW-0175">Coiled coil</keyword>
<sequence>MINIKAFIKYLLRYKWIIIAVPLISIAATAYLLRDMPSTFRSQTLLSTGIVDQAKLVLNGQQVDYFKASQLFGNIIEMMKMKRVISSLTYRLILHDLMQSDQPFRPLTDDLQKLSDKQRRLLIKTYQQHLADGKVLTTTDWIDEMNLFDIAASMGYDEHSLLDGLTIQRSGNSDFIQIGYSSENPELSAFVVNTIAKEFIFFYTTSISSNQENSLVLLDSLLRAKERQMNERNAALSGYKSASGALNLNSQSQVVYQQIAEVESRRSKTIQQIESLRGAIARINQRLNDDGDVELGSNTLATNNEIIQIEQQLEIANRRYVENNFNVDDKRVVDSLTRLKTAKIRQSSTTSGANPRILRESLINERMQMETQLALAENSMKSIQSELNGLRARYGGMVPADADVQKLEREADIASRDYMDALNRYNQASLNTSTSFRLGIAEPGLPGPPENSKKIIYLGLSGVASFSLCFSILFLMFIANRRVNTVEELANFVASNVIGNLNFIPGQNTDINTIWNDQSGNKDFGTYKALLRSIRFKISKLMNESNAKILGVTGVHDDDGKTFFCAGLAYAFMLTGKRVLLIGENYDNLSQMITTNTNERGGGGINSYNFERFLVKREIDTDGKLTILDRNREINSLLEVQDESTLASGFELLRQSFDLVIVDIVNMNGAANSADEWLFFTDKSIAVYKAGTQFSEDYSNVSTYLKSNPGFLGWILNKTRRENLKSMV</sequence>
<dbReference type="PANTHER" id="PTHR32309">
    <property type="entry name" value="TYROSINE-PROTEIN KINASE"/>
    <property type="match status" value="1"/>
</dbReference>
<dbReference type="GO" id="GO:0016301">
    <property type="term" value="F:kinase activity"/>
    <property type="evidence" value="ECO:0007669"/>
    <property type="project" value="UniProtKB-KW"/>
</dbReference>
<evidence type="ECO:0000313" key="4">
    <source>
        <dbReference type="Proteomes" id="UP000597338"/>
    </source>
</evidence>
<dbReference type="EMBL" id="BMIK01000006">
    <property type="protein sequence ID" value="GGC30060.1"/>
    <property type="molecule type" value="Genomic_DNA"/>
</dbReference>
<dbReference type="PANTHER" id="PTHR32309:SF31">
    <property type="entry name" value="CAPSULAR EXOPOLYSACCHARIDE FAMILY"/>
    <property type="match status" value="1"/>
</dbReference>
<feature type="transmembrane region" description="Helical" evidence="2">
    <location>
        <begin position="455"/>
        <end position="479"/>
    </location>
</feature>
<reference evidence="4" key="1">
    <citation type="journal article" date="2019" name="Int. J. Syst. Evol. Microbiol.">
        <title>The Global Catalogue of Microorganisms (GCM) 10K type strain sequencing project: providing services to taxonomists for standard genome sequencing and annotation.</title>
        <authorList>
            <consortium name="The Broad Institute Genomics Platform"/>
            <consortium name="The Broad Institute Genome Sequencing Center for Infectious Disease"/>
            <person name="Wu L."/>
            <person name="Ma J."/>
        </authorList>
    </citation>
    <scope>NUCLEOTIDE SEQUENCE [LARGE SCALE GENOMIC DNA]</scope>
    <source>
        <strain evidence="4">CGMCC 1.15342</strain>
    </source>
</reference>
<keyword evidence="2" id="KW-1133">Transmembrane helix</keyword>
<feature type="transmembrane region" description="Helical" evidence="2">
    <location>
        <begin position="12"/>
        <end position="33"/>
    </location>
</feature>